<keyword evidence="15" id="KW-1185">Reference proteome</keyword>
<dbReference type="InterPro" id="IPR001645">
    <property type="entry name" value="Folylpolyglutamate_synth"/>
</dbReference>
<dbReference type="STRING" id="1120920.SAMN03080599_00821"/>
<dbReference type="InterPro" id="IPR013221">
    <property type="entry name" value="Mur_ligase_cen"/>
</dbReference>
<evidence type="ECO:0000256" key="6">
    <source>
        <dbReference type="ARBA" id="ARBA00022741"/>
    </source>
</evidence>
<feature type="domain" description="Mur ligase C-terminal" evidence="12">
    <location>
        <begin position="293"/>
        <end position="412"/>
    </location>
</feature>
<dbReference type="InterPro" id="IPR036565">
    <property type="entry name" value="Mur-like_cat_sf"/>
</dbReference>
<evidence type="ECO:0000259" key="12">
    <source>
        <dbReference type="Pfam" id="PF02875"/>
    </source>
</evidence>
<comment type="cofactor">
    <cofactor evidence="1">
        <name>Mg(2+)</name>
        <dbReference type="ChEBI" id="CHEBI:18420"/>
    </cofactor>
</comment>
<dbReference type="NCBIfam" id="TIGR01499">
    <property type="entry name" value="folC"/>
    <property type="match status" value="1"/>
</dbReference>
<dbReference type="GO" id="GO:0005524">
    <property type="term" value="F:ATP binding"/>
    <property type="evidence" value="ECO:0007669"/>
    <property type="project" value="UniProtKB-KW"/>
</dbReference>
<dbReference type="PANTHER" id="PTHR11136:SF0">
    <property type="entry name" value="DIHYDROFOLATE SYNTHETASE-RELATED"/>
    <property type="match status" value="1"/>
</dbReference>
<evidence type="ECO:0000313" key="15">
    <source>
        <dbReference type="Proteomes" id="UP000199208"/>
    </source>
</evidence>
<proteinExistence type="inferred from homology"/>
<evidence type="ECO:0000256" key="11">
    <source>
        <dbReference type="PIRNR" id="PIRNR001563"/>
    </source>
</evidence>
<dbReference type="AlphaFoldDB" id="A0A1G5RU63"/>
<keyword evidence="7 11" id="KW-0067">ATP-binding</keyword>
<sequence length="430" mass="47022">MNVREAIDYIHSTYQFGSKLGLDNITQLLSYMGNPQDRLKYIHVAGTNGKGSTSTMIYSILRAQGYKTGLYTSPYLEVFNERIQINGVNIDDQSLAEIVSFVKTHVDRMLVEGFSHPTEFEVVTAVAFEYYARSKVDYVVLEVGLGGRLDSTNVIKKPLVSVITPVDLDHVEYLGETLEKVAFEKAGIIKADSVCVVHPQAPEAMEIIDVRCQLLGTRLVVAPCGEAEIQSATLEGTVFKLFDNAYCLKLIGDYQVNNAIVALTAAEALREAYDIEISDNAIRDGLAAARWPGRLEVMSAQPLVMIDGAHNFHGATGLAASVKRLMPGKRIVAVVGILGDKDISGMLSVMMPLLDTVIATEPSNPRKMSAEGLAERMATFGKNVLIEPTIPEALNRAFEQAGPDDAVLCFGSLYMIGEARTLLRARLWNE</sequence>
<comment type="catalytic activity">
    <reaction evidence="10">
        <text>(6S)-5,6,7,8-tetrahydrofolyl-(gamma-L-Glu)(n) + L-glutamate + ATP = (6S)-5,6,7,8-tetrahydrofolyl-(gamma-L-Glu)(n+1) + ADP + phosphate + H(+)</text>
        <dbReference type="Rhea" id="RHEA:10580"/>
        <dbReference type="Rhea" id="RHEA-COMP:14738"/>
        <dbReference type="Rhea" id="RHEA-COMP:14740"/>
        <dbReference type="ChEBI" id="CHEBI:15378"/>
        <dbReference type="ChEBI" id="CHEBI:29985"/>
        <dbReference type="ChEBI" id="CHEBI:30616"/>
        <dbReference type="ChEBI" id="CHEBI:43474"/>
        <dbReference type="ChEBI" id="CHEBI:141005"/>
        <dbReference type="ChEBI" id="CHEBI:456216"/>
        <dbReference type="EC" id="6.3.2.17"/>
    </reaction>
</comment>
<keyword evidence="6 11" id="KW-0547">Nucleotide-binding</keyword>
<dbReference type="GO" id="GO:0008841">
    <property type="term" value="F:dihydrofolate synthase activity"/>
    <property type="evidence" value="ECO:0007669"/>
    <property type="project" value="TreeGrafter"/>
</dbReference>
<evidence type="ECO:0000256" key="10">
    <source>
        <dbReference type="ARBA" id="ARBA00047493"/>
    </source>
</evidence>
<dbReference type="InterPro" id="IPR036615">
    <property type="entry name" value="Mur_ligase_C_dom_sf"/>
</dbReference>
<feature type="domain" description="Mur ligase central" evidence="13">
    <location>
        <begin position="44"/>
        <end position="266"/>
    </location>
</feature>
<evidence type="ECO:0000313" key="14">
    <source>
        <dbReference type="EMBL" id="SCZ77623.1"/>
    </source>
</evidence>
<dbReference type="PROSITE" id="PS01011">
    <property type="entry name" value="FOLYLPOLYGLU_SYNT_1"/>
    <property type="match status" value="1"/>
</dbReference>
<dbReference type="Pfam" id="PF02875">
    <property type="entry name" value="Mur_ligase_C"/>
    <property type="match status" value="1"/>
</dbReference>
<dbReference type="Gene3D" id="3.90.190.20">
    <property type="entry name" value="Mur ligase, C-terminal domain"/>
    <property type="match status" value="1"/>
</dbReference>
<dbReference type="SUPFAM" id="SSF53244">
    <property type="entry name" value="MurD-like peptide ligases, peptide-binding domain"/>
    <property type="match status" value="1"/>
</dbReference>
<evidence type="ECO:0000256" key="9">
    <source>
        <dbReference type="ARBA" id="ARBA00030592"/>
    </source>
</evidence>
<dbReference type="GO" id="GO:0004326">
    <property type="term" value="F:tetrahydrofolylpolyglutamate synthase activity"/>
    <property type="evidence" value="ECO:0007669"/>
    <property type="project" value="UniProtKB-EC"/>
</dbReference>
<dbReference type="SUPFAM" id="SSF53623">
    <property type="entry name" value="MurD-like peptide ligases, catalytic domain"/>
    <property type="match status" value="1"/>
</dbReference>
<dbReference type="EMBL" id="FMWL01000003">
    <property type="protein sequence ID" value="SCZ77623.1"/>
    <property type="molecule type" value="Genomic_DNA"/>
</dbReference>
<dbReference type="InterPro" id="IPR004101">
    <property type="entry name" value="Mur_ligase_C"/>
</dbReference>
<dbReference type="Pfam" id="PF08245">
    <property type="entry name" value="Mur_ligase_M"/>
    <property type="match status" value="1"/>
</dbReference>
<dbReference type="PROSITE" id="PS01012">
    <property type="entry name" value="FOLYLPOLYGLU_SYNT_2"/>
    <property type="match status" value="1"/>
</dbReference>
<gene>
    <name evidence="14" type="ORF">SAMN03080599_00821</name>
</gene>
<evidence type="ECO:0000256" key="5">
    <source>
        <dbReference type="ARBA" id="ARBA00022723"/>
    </source>
</evidence>
<evidence type="ECO:0000256" key="3">
    <source>
        <dbReference type="ARBA" id="ARBA00013025"/>
    </source>
</evidence>
<accession>A0A1G5RU63</accession>
<keyword evidence="4 11" id="KW-0436">Ligase</keyword>
<evidence type="ECO:0000256" key="2">
    <source>
        <dbReference type="ARBA" id="ARBA00008276"/>
    </source>
</evidence>
<reference evidence="14 15" key="1">
    <citation type="submission" date="2016-10" db="EMBL/GenBank/DDBJ databases">
        <authorList>
            <person name="de Groot N.N."/>
        </authorList>
    </citation>
    <scope>NUCLEOTIDE SEQUENCE [LARGE SCALE GENOMIC DNA]</scope>
    <source>
        <strain evidence="14 15">DSM 2784</strain>
    </source>
</reference>
<keyword evidence="8" id="KW-0460">Magnesium</keyword>
<dbReference type="PANTHER" id="PTHR11136">
    <property type="entry name" value="FOLYLPOLYGLUTAMATE SYNTHASE-RELATED"/>
    <property type="match status" value="1"/>
</dbReference>
<organism evidence="14 15">
    <name type="scientific">Acidaminobacter hydrogenoformans DSM 2784</name>
    <dbReference type="NCBI Taxonomy" id="1120920"/>
    <lineage>
        <taxon>Bacteria</taxon>
        <taxon>Bacillati</taxon>
        <taxon>Bacillota</taxon>
        <taxon>Clostridia</taxon>
        <taxon>Peptostreptococcales</taxon>
        <taxon>Acidaminobacteraceae</taxon>
        <taxon>Acidaminobacter</taxon>
    </lineage>
</organism>
<protein>
    <recommendedName>
        <fullName evidence="3">tetrahydrofolate synthase</fullName>
        <ecNumber evidence="3">6.3.2.17</ecNumber>
    </recommendedName>
    <alternativeName>
        <fullName evidence="9">Tetrahydrofolylpolyglutamate synthase</fullName>
    </alternativeName>
</protein>
<dbReference type="Gene3D" id="3.40.1190.10">
    <property type="entry name" value="Mur-like, catalytic domain"/>
    <property type="match status" value="1"/>
</dbReference>
<dbReference type="PIRSF" id="PIRSF001563">
    <property type="entry name" value="Folylpolyglu_synth"/>
    <property type="match status" value="1"/>
</dbReference>
<dbReference type="OrthoDB" id="9809356at2"/>
<comment type="similarity">
    <text evidence="2 11">Belongs to the folylpolyglutamate synthase family.</text>
</comment>
<dbReference type="GO" id="GO:0046872">
    <property type="term" value="F:metal ion binding"/>
    <property type="evidence" value="ECO:0007669"/>
    <property type="project" value="UniProtKB-KW"/>
</dbReference>
<dbReference type="FunFam" id="3.40.1190.10:FF:000011">
    <property type="entry name" value="Folylpolyglutamate synthase/dihydrofolate synthase"/>
    <property type="match status" value="1"/>
</dbReference>
<evidence type="ECO:0000256" key="8">
    <source>
        <dbReference type="ARBA" id="ARBA00022842"/>
    </source>
</evidence>
<evidence type="ECO:0000256" key="1">
    <source>
        <dbReference type="ARBA" id="ARBA00001946"/>
    </source>
</evidence>
<name>A0A1G5RU63_9FIRM</name>
<evidence type="ECO:0000256" key="7">
    <source>
        <dbReference type="ARBA" id="ARBA00022840"/>
    </source>
</evidence>
<dbReference type="RefSeq" id="WP_092589624.1">
    <property type="nucleotide sequence ID" value="NZ_FMWL01000003.1"/>
</dbReference>
<dbReference type="InterPro" id="IPR018109">
    <property type="entry name" value="Folylpolyglutamate_synth_CS"/>
</dbReference>
<dbReference type="GO" id="GO:0005737">
    <property type="term" value="C:cytoplasm"/>
    <property type="evidence" value="ECO:0007669"/>
    <property type="project" value="TreeGrafter"/>
</dbReference>
<keyword evidence="5" id="KW-0479">Metal-binding</keyword>
<evidence type="ECO:0000256" key="4">
    <source>
        <dbReference type="ARBA" id="ARBA00022598"/>
    </source>
</evidence>
<dbReference type="Proteomes" id="UP000199208">
    <property type="component" value="Unassembled WGS sequence"/>
</dbReference>
<evidence type="ECO:0000259" key="13">
    <source>
        <dbReference type="Pfam" id="PF08245"/>
    </source>
</evidence>
<dbReference type="EC" id="6.3.2.17" evidence="3"/>